<proteinExistence type="predicted"/>
<feature type="region of interest" description="Disordered" evidence="1">
    <location>
        <begin position="1"/>
        <end position="47"/>
    </location>
</feature>
<evidence type="ECO:0000313" key="2">
    <source>
        <dbReference type="EMBL" id="CAD7261823.1"/>
    </source>
</evidence>
<reference evidence="2" key="1">
    <citation type="submission" date="2020-11" db="EMBL/GenBank/DDBJ databases">
        <authorList>
            <person name="Tran Van P."/>
        </authorList>
    </citation>
    <scope>NUCLEOTIDE SEQUENCE</scope>
</reference>
<accession>A0A7R9G171</accession>
<gene>
    <name evidence="2" type="ORF">TSIB3V08_LOCUS5947</name>
</gene>
<evidence type="ECO:0000256" key="1">
    <source>
        <dbReference type="SAM" id="MobiDB-lite"/>
    </source>
</evidence>
<protein>
    <submittedName>
        <fullName evidence="2">Uncharacterized protein</fullName>
    </submittedName>
</protein>
<organism evidence="2">
    <name type="scientific">Timema shepardi</name>
    <name type="common">Walking stick</name>
    <dbReference type="NCBI Taxonomy" id="629360"/>
    <lineage>
        <taxon>Eukaryota</taxon>
        <taxon>Metazoa</taxon>
        <taxon>Ecdysozoa</taxon>
        <taxon>Arthropoda</taxon>
        <taxon>Hexapoda</taxon>
        <taxon>Insecta</taxon>
        <taxon>Pterygota</taxon>
        <taxon>Neoptera</taxon>
        <taxon>Polyneoptera</taxon>
        <taxon>Phasmatodea</taxon>
        <taxon>Timematodea</taxon>
        <taxon>Timematoidea</taxon>
        <taxon>Timematidae</taxon>
        <taxon>Timema</taxon>
    </lineage>
</organism>
<dbReference type="AlphaFoldDB" id="A0A7R9G171"/>
<feature type="compositionally biased region" description="Low complexity" evidence="1">
    <location>
        <begin position="1"/>
        <end position="16"/>
    </location>
</feature>
<name>A0A7R9G171_TIMSH</name>
<sequence>MITPIGSASSSGQSQITDEARQEDPEAVASTSAELQIIPANDEDPEASRYFECDDDELHADTSLAAGTPALLDHVLTHPMTCSLQ</sequence>
<dbReference type="EMBL" id="OC002422">
    <property type="protein sequence ID" value="CAD7261823.1"/>
    <property type="molecule type" value="Genomic_DNA"/>
</dbReference>